<organism evidence="1 2">
    <name type="scientific">Chryseobacterium kimseyorum</name>
    <dbReference type="NCBI Taxonomy" id="2984028"/>
    <lineage>
        <taxon>Bacteria</taxon>
        <taxon>Pseudomonadati</taxon>
        <taxon>Bacteroidota</taxon>
        <taxon>Flavobacteriia</taxon>
        <taxon>Flavobacteriales</taxon>
        <taxon>Weeksellaceae</taxon>
        <taxon>Chryseobacterium group</taxon>
        <taxon>Chryseobacterium</taxon>
    </lineage>
</organism>
<dbReference type="RefSeq" id="WP_264751921.1">
    <property type="nucleotide sequence ID" value="NZ_JAPDHW010000029.1"/>
</dbReference>
<keyword evidence="2" id="KW-1185">Reference proteome</keyword>
<reference evidence="1" key="1">
    <citation type="submission" date="2022-10" db="EMBL/GenBank/DDBJ databases">
        <title>Chryseobacterium babae sp. nov. isolated from the gut of the beetle Oryctes rhinoceros, and Chryseobacterium kimseyorum sp. nov., isolated from a stick insect rearing cage.</title>
        <authorList>
            <person name="Shelomi M."/>
            <person name="Han C.-J."/>
            <person name="Chen W.-M."/>
            <person name="Chen H.-K."/>
            <person name="Liaw S.-J."/>
            <person name="Muhle E."/>
            <person name="Clermont D."/>
        </authorList>
    </citation>
    <scope>NUCLEOTIDE SEQUENCE</scope>
    <source>
        <strain evidence="1">09-1422</strain>
    </source>
</reference>
<comment type="caution">
    <text evidence="1">The sequence shown here is derived from an EMBL/GenBank/DDBJ whole genome shotgun (WGS) entry which is preliminary data.</text>
</comment>
<name>A0ABT3I3Z5_9FLAO</name>
<proteinExistence type="predicted"/>
<gene>
    <name evidence="1" type="ORF">OMO38_19870</name>
</gene>
<accession>A0ABT3I3Z5</accession>
<evidence type="ECO:0000313" key="1">
    <source>
        <dbReference type="EMBL" id="MCW3170794.1"/>
    </source>
</evidence>
<evidence type="ECO:0000313" key="2">
    <source>
        <dbReference type="Proteomes" id="UP001163731"/>
    </source>
</evidence>
<dbReference type="EMBL" id="JAPDHW010000029">
    <property type="protein sequence ID" value="MCW3170794.1"/>
    <property type="molecule type" value="Genomic_DNA"/>
</dbReference>
<protein>
    <submittedName>
        <fullName evidence="1">Uncharacterized protein</fullName>
    </submittedName>
</protein>
<sequence>MRIHPNSSQFKRNIKIAFVKVKTNINGTITIGKPVTGGKDFFTKCCNQALVIPSIVEEKNAVDFTNNTFGGLFGKDFKDFAGIGKLSSGINGQKIIKTAGMKDYLEGRLKSQFGDKYKGYTVLYFIGEEANWNGFSNYGWTTCVQFGRHNKATMLMKLFILYIYPILLPV</sequence>
<dbReference type="Proteomes" id="UP001163731">
    <property type="component" value="Unassembled WGS sequence"/>
</dbReference>